<dbReference type="PANTHER" id="PTHR45527">
    <property type="entry name" value="NONRIBOSOMAL PEPTIDE SYNTHETASE"/>
    <property type="match status" value="1"/>
</dbReference>
<evidence type="ECO:0000259" key="1">
    <source>
        <dbReference type="PROSITE" id="PS50075"/>
    </source>
</evidence>
<dbReference type="InterPro" id="IPR020845">
    <property type="entry name" value="AMP-binding_CS"/>
</dbReference>
<dbReference type="Pfam" id="PF00550">
    <property type="entry name" value="PP-binding"/>
    <property type="match status" value="1"/>
</dbReference>
<sequence length="708" mass="75447">MVMHDHNRSSAAGWAGAWARDAAGRGVVELDPWMRPRVDRVEIERAVSRATSPFLVGEHDGSGGLVAVSIGDETPGSAAAVEVHLRVDEGAVSAIEVRGRHGEFRLDDLVAKSLAASVARQLGVDVPRPAGPPETAAAEVADIVTRVFEVAERDPDRVAVRVGDDTLTFGALVARARRYAAVLDDEGAAEVVAVPYRRVVDTVVVLLGVLVSRRAYLLLSETDATDYNAEVMRWTGATRAPVEPVGAEDRPAPWRPATGAAAAYVSFTSGTTGSPKAIVIEHAQLSAYCRFLSETGICGPDVVMPALSAPGFDAIVKQIWGQLSVGGAVRIPTTDDPVHEIEKALRIDGVTINTVPTVWREILDLLPTEAFPESGVLLLGGEALDVTLIERTLRRWPGVRIVNLYGPSECTSNATWLHDCGTDRDVAPIGRAVHGSFTHVLDSALRPVPVGGVGELYVSGACVGRGYHADPGRTARSFLPSVGAAPGCRPGDRMYATGDLVRQTSAGLVFLGRSDMQRKVNGVRVDLEALRADLSAVPGVRAAAVDTAGGSIDIFIVPTGPDVVSAVQTYVRRTWRVEIGVGHIWAVDALPRHASGKVDLTALRRLVSAPVAAADGANTDASHRVLEIIWSNVLGSPARSRDTSLADLGGDSMKRLKLIALYRRILEVDVSIDDFRDRDTLGDHEDVLLQRVDRDKLDALVSTLESAR</sequence>
<dbReference type="RefSeq" id="WP_251917935.1">
    <property type="nucleotide sequence ID" value="NZ_JAMRXG010000022.1"/>
</dbReference>
<dbReference type="InterPro" id="IPR042099">
    <property type="entry name" value="ANL_N_sf"/>
</dbReference>
<dbReference type="SUPFAM" id="SSF47336">
    <property type="entry name" value="ACP-like"/>
    <property type="match status" value="1"/>
</dbReference>
<protein>
    <submittedName>
        <fullName evidence="2">Non-ribosomal peptide synthetase</fullName>
    </submittedName>
</protein>
<dbReference type="InterPro" id="IPR045851">
    <property type="entry name" value="AMP-bd_C_sf"/>
</dbReference>
<dbReference type="GO" id="GO:0005737">
    <property type="term" value="C:cytoplasm"/>
    <property type="evidence" value="ECO:0007669"/>
    <property type="project" value="TreeGrafter"/>
</dbReference>
<dbReference type="GO" id="GO:0044550">
    <property type="term" value="P:secondary metabolite biosynthetic process"/>
    <property type="evidence" value="ECO:0007669"/>
    <property type="project" value="TreeGrafter"/>
</dbReference>
<proteinExistence type="predicted"/>
<dbReference type="PROSITE" id="PS00455">
    <property type="entry name" value="AMP_BINDING"/>
    <property type="match status" value="1"/>
</dbReference>
<dbReference type="InterPro" id="IPR036736">
    <property type="entry name" value="ACP-like_sf"/>
</dbReference>
<dbReference type="EMBL" id="JAMRXG010000022">
    <property type="protein sequence ID" value="MCM6778424.1"/>
    <property type="molecule type" value="Genomic_DNA"/>
</dbReference>
<keyword evidence="3" id="KW-1185">Reference proteome</keyword>
<gene>
    <name evidence="2" type="ORF">NDR86_33540</name>
</gene>
<comment type="caution">
    <text evidence="2">The sequence shown here is derived from an EMBL/GenBank/DDBJ whole genome shotgun (WGS) entry which is preliminary data.</text>
</comment>
<reference evidence="2" key="1">
    <citation type="submission" date="2022-06" db="EMBL/GenBank/DDBJ databases">
        <title>Novel species in genus nocardia.</title>
        <authorList>
            <person name="Li F."/>
        </authorList>
    </citation>
    <scope>NUCLEOTIDE SEQUENCE</scope>
    <source>
        <strain evidence="2">CDC141</strain>
    </source>
</reference>
<dbReference type="Proteomes" id="UP001139157">
    <property type="component" value="Unassembled WGS sequence"/>
</dbReference>
<dbReference type="GO" id="GO:0031177">
    <property type="term" value="F:phosphopantetheine binding"/>
    <property type="evidence" value="ECO:0007669"/>
    <property type="project" value="TreeGrafter"/>
</dbReference>
<organism evidence="2 3">
    <name type="scientific">Nocardia pulmonis</name>
    <dbReference type="NCBI Taxonomy" id="2951408"/>
    <lineage>
        <taxon>Bacteria</taxon>
        <taxon>Bacillati</taxon>
        <taxon>Actinomycetota</taxon>
        <taxon>Actinomycetes</taxon>
        <taxon>Mycobacteriales</taxon>
        <taxon>Nocardiaceae</taxon>
        <taxon>Nocardia</taxon>
    </lineage>
</organism>
<dbReference type="InterPro" id="IPR000873">
    <property type="entry name" value="AMP-dep_synth/lig_dom"/>
</dbReference>
<dbReference type="SUPFAM" id="SSF56801">
    <property type="entry name" value="Acetyl-CoA synthetase-like"/>
    <property type="match status" value="1"/>
</dbReference>
<dbReference type="InterPro" id="IPR009081">
    <property type="entry name" value="PP-bd_ACP"/>
</dbReference>
<feature type="domain" description="Carrier" evidence="1">
    <location>
        <begin position="617"/>
        <end position="692"/>
    </location>
</feature>
<evidence type="ECO:0000313" key="2">
    <source>
        <dbReference type="EMBL" id="MCM6778424.1"/>
    </source>
</evidence>
<name>A0A9X2ECQ0_9NOCA</name>
<dbReference type="Gene3D" id="3.40.50.12780">
    <property type="entry name" value="N-terminal domain of ligase-like"/>
    <property type="match status" value="1"/>
</dbReference>
<dbReference type="GO" id="GO:0043041">
    <property type="term" value="P:amino acid activation for nonribosomal peptide biosynthetic process"/>
    <property type="evidence" value="ECO:0007669"/>
    <property type="project" value="TreeGrafter"/>
</dbReference>
<dbReference type="PANTHER" id="PTHR45527:SF1">
    <property type="entry name" value="FATTY ACID SYNTHASE"/>
    <property type="match status" value="1"/>
</dbReference>
<dbReference type="PROSITE" id="PS50075">
    <property type="entry name" value="CARRIER"/>
    <property type="match status" value="1"/>
</dbReference>
<dbReference type="Gene3D" id="3.30.300.30">
    <property type="match status" value="1"/>
</dbReference>
<accession>A0A9X2ECQ0</accession>
<evidence type="ECO:0000313" key="3">
    <source>
        <dbReference type="Proteomes" id="UP001139157"/>
    </source>
</evidence>
<dbReference type="AlphaFoldDB" id="A0A9X2ECQ0"/>
<dbReference type="Gene3D" id="1.10.1200.10">
    <property type="entry name" value="ACP-like"/>
    <property type="match status" value="1"/>
</dbReference>
<dbReference type="Pfam" id="PF00501">
    <property type="entry name" value="AMP-binding"/>
    <property type="match status" value="1"/>
</dbReference>